<comment type="caution">
    <text evidence="2">The sequence shown here is derived from an EMBL/GenBank/DDBJ whole genome shotgun (WGS) entry which is preliminary data.</text>
</comment>
<feature type="domain" description="RmlD-like substrate binding" evidence="1">
    <location>
        <begin position="3"/>
        <end position="287"/>
    </location>
</feature>
<evidence type="ECO:0000313" key="3">
    <source>
        <dbReference type="Proteomes" id="UP000031971"/>
    </source>
</evidence>
<name>A0A0C2U8A2_PARME</name>
<dbReference type="Pfam" id="PF04321">
    <property type="entry name" value="RmlD_sub_bind"/>
    <property type="match status" value="1"/>
</dbReference>
<gene>
    <name evidence="2" type="ORF">CCC_00788</name>
</gene>
<evidence type="ECO:0000259" key="1">
    <source>
        <dbReference type="Pfam" id="PF04321"/>
    </source>
</evidence>
<evidence type="ECO:0000313" key="2">
    <source>
        <dbReference type="EMBL" id="KIL97727.1"/>
    </source>
</evidence>
<dbReference type="PANTHER" id="PTHR43242:SF1">
    <property type="entry name" value="NAD(P)-BINDING ROSSMANN-FOLD SUPERFAMILY PROTEIN"/>
    <property type="match status" value="1"/>
</dbReference>
<organism evidence="2 3">
    <name type="scientific">Paramagnetospirillum magnetotacticum MS-1</name>
    <dbReference type="NCBI Taxonomy" id="272627"/>
    <lineage>
        <taxon>Bacteria</taxon>
        <taxon>Pseudomonadati</taxon>
        <taxon>Pseudomonadota</taxon>
        <taxon>Alphaproteobacteria</taxon>
        <taxon>Rhodospirillales</taxon>
        <taxon>Magnetospirillaceae</taxon>
        <taxon>Paramagnetospirillum</taxon>
    </lineage>
</organism>
<sequence>MTKLLILGASSSVGRHLWTRLGPDQAIGTYRSHELAGGRRFDSVTQSIAQVIRPGESSHAVILLADPQPDSCVKDPQVSHRLNVVAMTRLVEDLWGLGITPIFASTEFVFDGVKGDYVETDEARPILLYGRQKKEVEDFLLASGKPHAILRFAKVYGTEPGDGTLFSAWIAQALGGATAMRCAADQVFSPVHVGDVGEAILRVAERDLGGIYHLSGNQRFNRLELLEMTLAALVRRGYPRIAVEPCSIDDFNLPERRPKDVSMRAEKLIAATGMTMMNPEDAIDVLLRKALA</sequence>
<dbReference type="STRING" id="272627.CCC_00788"/>
<keyword evidence="3" id="KW-1185">Reference proteome</keyword>
<dbReference type="EMBL" id="JXSL01000030">
    <property type="protein sequence ID" value="KIL97727.1"/>
    <property type="molecule type" value="Genomic_DNA"/>
</dbReference>
<reference evidence="2 3" key="1">
    <citation type="submission" date="2015-01" db="EMBL/GenBank/DDBJ databases">
        <title>Genome Sequence of Magnetospirillum magnetotacticum Strain MS-1.</title>
        <authorList>
            <person name="Marinov G.K."/>
            <person name="Smalley M.D."/>
            <person name="DeSalvo G."/>
        </authorList>
    </citation>
    <scope>NUCLEOTIDE SEQUENCE [LARGE SCALE GENOMIC DNA]</scope>
    <source>
        <strain evidence="2 3">MS-1</strain>
    </source>
</reference>
<dbReference type="InterPro" id="IPR036291">
    <property type="entry name" value="NAD(P)-bd_dom_sf"/>
</dbReference>
<dbReference type="RefSeq" id="WP_009871240.1">
    <property type="nucleotide sequence ID" value="NZ_JXSL01000030.1"/>
</dbReference>
<proteinExistence type="predicted"/>
<dbReference type="OrthoDB" id="6288130at2"/>
<dbReference type="PANTHER" id="PTHR43242">
    <property type="entry name" value="NAD(P)-BINDING ROSSMANN-FOLD SUPERFAMILY PROTEIN"/>
    <property type="match status" value="1"/>
</dbReference>
<accession>A0A0C2U8A2</accession>
<dbReference type="Gene3D" id="3.40.50.720">
    <property type="entry name" value="NAD(P)-binding Rossmann-like Domain"/>
    <property type="match status" value="1"/>
</dbReference>
<dbReference type="SUPFAM" id="SSF51735">
    <property type="entry name" value="NAD(P)-binding Rossmann-fold domains"/>
    <property type="match status" value="1"/>
</dbReference>
<dbReference type="Proteomes" id="UP000031971">
    <property type="component" value="Unassembled WGS sequence"/>
</dbReference>
<protein>
    <submittedName>
        <fullName evidence="2">dTDP-4-dehydrorhamnose reductase</fullName>
    </submittedName>
</protein>
<dbReference type="InterPro" id="IPR029903">
    <property type="entry name" value="RmlD-like-bd"/>
</dbReference>
<dbReference type="AlphaFoldDB" id="A0A0C2U8A2"/>